<accession>A0A2P6RN34</accession>
<dbReference type="EMBL" id="PDCK01000040">
    <property type="protein sequence ID" value="PRQ47849.1"/>
    <property type="molecule type" value="Genomic_DNA"/>
</dbReference>
<comment type="caution">
    <text evidence="1">The sequence shown here is derived from an EMBL/GenBank/DDBJ whole genome shotgun (WGS) entry which is preliminary data.</text>
</comment>
<dbReference type="AlphaFoldDB" id="A0A2P6RN34"/>
<dbReference type="Proteomes" id="UP000238479">
    <property type="component" value="Chromosome 2"/>
</dbReference>
<name>A0A2P6RN34_ROSCH</name>
<proteinExistence type="predicted"/>
<reference evidence="1 2" key="1">
    <citation type="journal article" date="2018" name="Nat. Genet.">
        <title>The Rosa genome provides new insights in the design of modern roses.</title>
        <authorList>
            <person name="Bendahmane M."/>
        </authorList>
    </citation>
    <scope>NUCLEOTIDE SEQUENCE [LARGE SCALE GENOMIC DNA]</scope>
    <source>
        <strain evidence="2">cv. Old Blush</strain>
    </source>
</reference>
<gene>
    <name evidence="1" type="ORF">RchiOBHm_Chr2g0104221</name>
</gene>
<sequence length="40" mass="4754">MEKLLETRIRSSGLVHNWSIIGFCGESRMHHTCWRFCMTV</sequence>
<dbReference type="Gramene" id="PRQ47849">
    <property type="protein sequence ID" value="PRQ47849"/>
    <property type="gene ID" value="RchiOBHm_Chr2g0104221"/>
</dbReference>
<evidence type="ECO:0000313" key="1">
    <source>
        <dbReference type="EMBL" id="PRQ47849.1"/>
    </source>
</evidence>
<evidence type="ECO:0000313" key="2">
    <source>
        <dbReference type="Proteomes" id="UP000238479"/>
    </source>
</evidence>
<keyword evidence="2" id="KW-1185">Reference proteome</keyword>
<protein>
    <submittedName>
        <fullName evidence="1">Uncharacterized protein</fullName>
    </submittedName>
</protein>
<organism evidence="1 2">
    <name type="scientific">Rosa chinensis</name>
    <name type="common">China rose</name>
    <dbReference type="NCBI Taxonomy" id="74649"/>
    <lineage>
        <taxon>Eukaryota</taxon>
        <taxon>Viridiplantae</taxon>
        <taxon>Streptophyta</taxon>
        <taxon>Embryophyta</taxon>
        <taxon>Tracheophyta</taxon>
        <taxon>Spermatophyta</taxon>
        <taxon>Magnoliopsida</taxon>
        <taxon>eudicotyledons</taxon>
        <taxon>Gunneridae</taxon>
        <taxon>Pentapetalae</taxon>
        <taxon>rosids</taxon>
        <taxon>fabids</taxon>
        <taxon>Rosales</taxon>
        <taxon>Rosaceae</taxon>
        <taxon>Rosoideae</taxon>
        <taxon>Rosoideae incertae sedis</taxon>
        <taxon>Rosa</taxon>
    </lineage>
</organism>